<accession>H8KS97</accession>
<keyword evidence="1" id="KW-0812">Transmembrane</keyword>
<proteinExistence type="predicted"/>
<feature type="transmembrane region" description="Helical" evidence="1">
    <location>
        <begin position="252"/>
        <end position="274"/>
    </location>
</feature>
<feature type="transmembrane region" description="Helical" evidence="1">
    <location>
        <begin position="60"/>
        <end position="79"/>
    </location>
</feature>
<evidence type="ECO:0000313" key="2">
    <source>
        <dbReference type="EMBL" id="AFD08005.1"/>
    </source>
</evidence>
<reference evidence="2" key="1">
    <citation type="submission" date="2012-02" db="EMBL/GenBank/DDBJ databases">
        <title>The complete genome of Solitalea canadensis DSM 3403.</title>
        <authorList>
            <consortium name="US DOE Joint Genome Institute (JGI-PGF)"/>
            <person name="Lucas S."/>
            <person name="Copeland A."/>
            <person name="Lapidus A."/>
            <person name="Glavina del Rio T."/>
            <person name="Dalin E."/>
            <person name="Tice H."/>
            <person name="Bruce D."/>
            <person name="Goodwin L."/>
            <person name="Pitluck S."/>
            <person name="Peters L."/>
            <person name="Ovchinnikova G."/>
            <person name="Lu M."/>
            <person name="Kyrpides N."/>
            <person name="Mavromatis K."/>
            <person name="Ivanova N."/>
            <person name="Brettin T."/>
            <person name="Detter J.C."/>
            <person name="Han C."/>
            <person name="Larimer F."/>
            <person name="Land M."/>
            <person name="Hauser L."/>
            <person name="Markowitz V."/>
            <person name="Cheng J.-F."/>
            <person name="Hugenholtz P."/>
            <person name="Woyke T."/>
            <person name="Wu D."/>
            <person name="Spring S."/>
            <person name="Schroeder M."/>
            <person name="Kopitz M."/>
            <person name="Brambilla E."/>
            <person name="Klenk H.-P."/>
            <person name="Eisen J.A."/>
        </authorList>
    </citation>
    <scope>NUCLEOTIDE SEQUENCE</scope>
    <source>
        <strain evidence="2">DSM 3403</strain>
    </source>
</reference>
<protein>
    <submittedName>
        <fullName evidence="2">Uncharacterized protein</fullName>
    </submittedName>
</protein>
<feature type="transmembrane region" description="Helical" evidence="1">
    <location>
        <begin position="183"/>
        <end position="202"/>
    </location>
</feature>
<feature type="transmembrane region" description="Helical" evidence="1">
    <location>
        <begin position="85"/>
        <end position="104"/>
    </location>
</feature>
<dbReference type="HOGENOM" id="CLU_747817_0_0_10"/>
<sequence length="370" mass="41942">MNTIVGRVFPLIITVIAVFLLRPMALGYAYTPIGLALLVIGAILHTVNNKTLHITPENKYVLKCILFSFLPVLIVGVISGKVNPLQDVAIILISTFSFAIQFSIKGNRRIFITILSLIFSVLIVSALITLIVGYPDKYQHLLKYEIPIRSRSDFTSIEIYYPFSTIYSFFWTELFVFPRFNLYFIEAGITSGFLAALFAIHILRNNSIYKYIILAVLILGGFLTFSTSFVPAFGIAMLVNYISKSTLTVPKVIVITALGIIVFWLFSHIPYIGLNDKSQTHGSSFDDRVDYYAFSTKNINQYVTLVSSILMIYFIQKRKKHNLIFLSFFAPIFFTGLINVVFFSPLYIAFSFLDMGVIQVNKSKPVFELY</sequence>
<dbReference type="OrthoDB" id="2594395at2"/>
<feature type="transmembrane region" description="Helical" evidence="1">
    <location>
        <begin position="28"/>
        <end position="48"/>
    </location>
</feature>
<gene>
    <name evidence="2" type="ordered locus">Solca_2986</name>
</gene>
<feature type="transmembrane region" description="Helical" evidence="1">
    <location>
        <begin position="111"/>
        <end position="134"/>
    </location>
</feature>
<keyword evidence="1" id="KW-1133">Transmembrane helix</keyword>
<feature type="transmembrane region" description="Helical" evidence="1">
    <location>
        <begin position="5"/>
        <end position="22"/>
    </location>
</feature>
<feature type="transmembrane region" description="Helical" evidence="1">
    <location>
        <begin position="208"/>
        <end position="240"/>
    </location>
</feature>
<keyword evidence="3" id="KW-1185">Reference proteome</keyword>
<dbReference type="KEGG" id="scn:Solca_2986"/>
<organism evidence="2 3">
    <name type="scientific">Solitalea canadensis (strain ATCC 29591 / DSM 3403 / JCM 21819 / LMG 8368 / NBRC 15130 / NCIMB 12057 / USAM 9D)</name>
    <name type="common">Flexibacter canadensis</name>
    <dbReference type="NCBI Taxonomy" id="929556"/>
    <lineage>
        <taxon>Bacteria</taxon>
        <taxon>Pseudomonadati</taxon>
        <taxon>Bacteroidota</taxon>
        <taxon>Sphingobacteriia</taxon>
        <taxon>Sphingobacteriales</taxon>
        <taxon>Sphingobacteriaceae</taxon>
        <taxon>Solitalea</taxon>
    </lineage>
</organism>
<feature type="transmembrane region" description="Helical" evidence="1">
    <location>
        <begin position="323"/>
        <end position="348"/>
    </location>
</feature>
<dbReference type="AlphaFoldDB" id="H8KS97"/>
<dbReference type="STRING" id="929556.Solca_2986"/>
<keyword evidence="1" id="KW-0472">Membrane</keyword>
<dbReference type="RefSeq" id="WP_014681232.1">
    <property type="nucleotide sequence ID" value="NC_017770.1"/>
</dbReference>
<evidence type="ECO:0000256" key="1">
    <source>
        <dbReference type="SAM" id="Phobius"/>
    </source>
</evidence>
<dbReference type="EMBL" id="CP003349">
    <property type="protein sequence ID" value="AFD08005.1"/>
    <property type="molecule type" value="Genomic_DNA"/>
</dbReference>
<dbReference type="Proteomes" id="UP000007590">
    <property type="component" value="Chromosome"/>
</dbReference>
<evidence type="ECO:0000313" key="3">
    <source>
        <dbReference type="Proteomes" id="UP000007590"/>
    </source>
</evidence>
<name>H8KS97_SOLCM</name>